<evidence type="ECO:0000313" key="7">
    <source>
        <dbReference type="Proteomes" id="UP000325286"/>
    </source>
</evidence>
<evidence type="ECO:0000256" key="2">
    <source>
        <dbReference type="ARBA" id="ARBA00022448"/>
    </source>
</evidence>
<dbReference type="RefSeq" id="WP_068141023.1">
    <property type="nucleotide sequence ID" value="NZ_CP042914.1"/>
</dbReference>
<organism evidence="6 7">
    <name type="scientific">Roseimaritima ulvae</name>
    <dbReference type="NCBI Taxonomy" id="980254"/>
    <lineage>
        <taxon>Bacteria</taxon>
        <taxon>Pseudomonadati</taxon>
        <taxon>Planctomycetota</taxon>
        <taxon>Planctomycetia</taxon>
        <taxon>Pirellulales</taxon>
        <taxon>Pirellulaceae</taxon>
        <taxon>Roseimaritima</taxon>
    </lineage>
</organism>
<feature type="chain" id="PRO_5027161284" description="Phosphate-binding protein" evidence="4">
    <location>
        <begin position="24"/>
        <end position="354"/>
    </location>
</feature>
<evidence type="ECO:0000256" key="3">
    <source>
        <dbReference type="ARBA" id="ARBA00022729"/>
    </source>
</evidence>
<dbReference type="Gene3D" id="3.40.190.10">
    <property type="entry name" value="Periplasmic binding protein-like II"/>
    <property type="match status" value="2"/>
</dbReference>
<dbReference type="InterPro" id="IPR050811">
    <property type="entry name" value="Phosphate_ABC_transporter"/>
</dbReference>
<dbReference type="OrthoDB" id="9790048at2"/>
<keyword evidence="7" id="KW-1185">Reference proteome</keyword>
<evidence type="ECO:0000313" key="6">
    <source>
        <dbReference type="EMBL" id="QEG42460.1"/>
    </source>
</evidence>
<sequence precursor="true">MKTSLFCSRLFAVALLGAGVVGCGSSSTTSTTDADGSPAAESSLTGDIQINGSSTVLPIGNAIKEQFDAEFPNVNITVGGAGTGNGFKDFADKTTDISEASRPIKAGEWEACKASGVEFVELPVAYDGLTIVIHPENDWVKQLTVDQLKAIFVGSEAANKWSEVDPSWPDREIKIFAPGVGSGTYDYFHEVLAKKDKAALREDMTLNEDDNVLVQGVAGNKDSIGFFGVAYYEENKDKLQAVPVVNPDSGEAVLPNKETIASGEYAPFSRPLFIYVNAESLNKAQVQAFVEYFLENVPETAEKVGYVRLPEEVMARSVANLDALKTGSHFVDADGESRSGSVVDIFTDENLISE</sequence>
<feature type="signal peptide" evidence="4">
    <location>
        <begin position="1"/>
        <end position="23"/>
    </location>
</feature>
<dbReference type="PANTHER" id="PTHR30570">
    <property type="entry name" value="PERIPLASMIC PHOSPHATE BINDING COMPONENT OF PHOSPHATE ABC TRANSPORTER"/>
    <property type="match status" value="1"/>
</dbReference>
<dbReference type="SUPFAM" id="SSF53850">
    <property type="entry name" value="Periplasmic binding protein-like II"/>
    <property type="match status" value="1"/>
</dbReference>
<proteinExistence type="inferred from homology"/>
<dbReference type="InterPro" id="IPR024370">
    <property type="entry name" value="PBP_domain"/>
</dbReference>
<comment type="similarity">
    <text evidence="1 4">Belongs to the PstS family.</text>
</comment>
<evidence type="ECO:0000256" key="4">
    <source>
        <dbReference type="RuleBase" id="RU367119"/>
    </source>
</evidence>
<dbReference type="GO" id="GO:0006817">
    <property type="term" value="P:phosphate ion transport"/>
    <property type="evidence" value="ECO:0007669"/>
    <property type="project" value="UniProtKB-UniRule"/>
</dbReference>
<reference evidence="6 7" key="1">
    <citation type="submission" date="2019-08" db="EMBL/GenBank/DDBJ databases">
        <title>Deep-cultivation of Planctomycetes and their phenomic and genomic characterization uncovers novel biology.</title>
        <authorList>
            <person name="Wiegand S."/>
            <person name="Jogler M."/>
            <person name="Boedeker C."/>
            <person name="Pinto D."/>
            <person name="Vollmers J."/>
            <person name="Rivas-Marin E."/>
            <person name="Kohn T."/>
            <person name="Peeters S.H."/>
            <person name="Heuer A."/>
            <person name="Rast P."/>
            <person name="Oberbeckmann S."/>
            <person name="Bunk B."/>
            <person name="Jeske O."/>
            <person name="Meyerdierks A."/>
            <person name="Storesund J.E."/>
            <person name="Kallscheuer N."/>
            <person name="Luecker S."/>
            <person name="Lage O.M."/>
            <person name="Pohl T."/>
            <person name="Merkel B.J."/>
            <person name="Hornburger P."/>
            <person name="Mueller R.-W."/>
            <person name="Bruemmer F."/>
            <person name="Labrenz M."/>
            <person name="Spormann A.M."/>
            <person name="Op den Camp H."/>
            <person name="Overmann J."/>
            <person name="Amann R."/>
            <person name="Jetten M.S.M."/>
            <person name="Mascher T."/>
            <person name="Medema M.H."/>
            <person name="Devos D.P."/>
            <person name="Kaster A.-K."/>
            <person name="Ovreas L."/>
            <person name="Rohde M."/>
            <person name="Galperin M.Y."/>
            <person name="Jogler C."/>
        </authorList>
    </citation>
    <scope>NUCLEOTIDE SEQUENCE [LARGE SCALE GENOMIC DNA]</scope>
    <source>
        <strain evidence="6 7">UC8</strain>
    </source>
</reference>
<dbReference type="GO" id="GO:0042301">
    <property type="term" value="F:phosphate ion binding"/>
    <property type="evidence" value="ECO:0007669"/>
    <property type="project" value="UniProtKB-UniRule"/>
</dbReference>
<dbReference type="InterPro" id="IPR011862">
    <property type="entry name" value="Phos-bd"/>
</dbReference>
<feature type="domain" description="PBP" evidence="5">
    <location>
        <begin position="39"/>
        <end position="295"/>
    </location>
</feature>
<name>A0A5B9QXC5_9BACT</name>
<keyword evidence="4" id="KW-0592">Phosphate transport</keyword>
<dbReference type="PANTHER" id="PTHR30570:SF1">
    <property type="entry name" value="PHOSPHATE-BINDING PROTEIN PSTS"/>
    <property type="match status" value="1"/>
</dbReference>
<dbReference type="NCBIfam" id="TIGR02136">
    <property type="entry name" value="ptsS_2"/>
    <property type="match status" value="1"/>
</dbReference>
<keyword evidence="3 4" id="KW-0732">Signal</keyword>
<keyword evidence="2 4" id="KW-0813">Transport</keyword>
<dbReference type="EMBL" id="CP042914">
    <property type="protein sequence ID" value="QEG42460.1"/>
    <property type="molecule type" value="Genomic_DNA"/>
</dbReference>
<dbReference type="Pfam" id="PF12849">
    <property type="entry name" value="PBP_like_2"/>
    <property type="match status" value="1"/>
</dbReference>
<accession>A0A5B9QXC5</accession>
<protein>
    <recommendedName>
        <fullName evidence="4">Phosphate-binding protein</fullName>
    </recommendedName>
</protein>
<gene>
    <name evidence="6" type="primary">pstS_2</name>
    <name evidence="6" type="ORF">UC8_44990</name>
</gene>
<dbReference type="AlphaFoldDB" id="A0A5B9QXC5"/>
<evidence type="ECO:0000259" key="5">
    <source>
        <dbReference type="Pfam" id="PF12849"/>
    </source>
</evidence>
<dbReference type="Proteomes" id="UP000325286">
    <property type="component" value="Chromosome"/>
</dbReference>
<evidence type="ECO:0000256" key="1">
    <source>
        <dbReference type="ARBA" id="ARBA00008725"/>
    </source>
</evidence>
<dbReference type="PROSITE" id="PS51257">
    <property type="entry name" value="PROKAR_LIPOPROTEIN"/>
    <property type="match status" value="1"/>
</dbReference>
<dbReference type="KEGG" id="rul:UC8_44990"/>
<dbReference type="CDD" id="cd13654">
    <property type="entry name" value="PBP2_phosphate_like_2"/>
    <property type="match status" value="1"/>
</dbReference>
<comment type="function">
    <text evidence="4">Involved in the system for phosphate transport across the cytoplasmic membrane.</text>
</comment>